<feature type="binding site" evidence="4">
    <location>
        <position position="1411"/>
    </location>
    <ligand>
        <name>AMP</name>
        <dbReference type="ChEBI" id="CHEBI:456215"/>
    </ligand>
</feature>
<feature type="region of interest" description="Disordered" evidence="6">
    <location>
        <begin position="904"/>
        <end position="927"/>
    </location>
</feature>
<dbReference type="OrthoDB" id="189220at2759"/>
<feature type="domain" description="PDEase" evidence="9">
    <location>
        <begin position="1150"/>
        <end position="1508"/>
    </location>
</feature>
<dbReference type="VEuPathDB" id="CryptoDB:Vbra_13280"/>
<feature type="region of interest" description="Disordered" evidence="6">
    <location>
        <begin position="326"/>
        <end position="347"/>
    </location>
</feature>
<feature type="binding site" evidence="5">
    <location>
        <position position="1235"/>
    </location>
    <ligand>
        <name>Zn(2+)</name>
        <dbReference type="ChEBI" id="CHEBI:29105"/>
        <label>1</label>
    </ligand>
</feature>
<dbReference type="Proteomes" id="UP000041254">
    <property type="component" value="Unassembled WGS sequence"/>
</dbReference>
<feature type="compositionally biased region" description="Basic and acidic residues" evidence="6">
    <location>
        <begin position="1591"/>
        <end position="1621"/>
    </location>
</feature>
<dbReference type="PRINTS" id="PR00387">
    <property type="entry name" value="PDIESTERASE1"/>
</dbReference>
<feature type="active site" description="Proton donor" evidence="3">
    <location>
        <position position="1231"/>
    </location>
</feature>
<keyword evidence="7" id="KW-1133">Transmembrane helix</keyword>
<evidence type="ECO:0000259" key="9">
    <source>
        <dbReference type="PROSITE" id="PS51845"/>
    </source>
</evidence>
<feature type="transmembrane region" description="Helical" evidence="7">
    <location>
        <begin position="236"/>
        <end position="258"/>
    </location>
</feature>
<dbReference type="PANTHER" id="PTHR11347">
    <property type="entry name" value="CYCLIC NUCLEOTIDE PHOSPHODIESTERASE"/>
    <property type="match status" value="1"/>
</dbReference>
<sequence>MAGKSSAISSILHLAKGERRGVNTSILDGSGLRLGQERRNFNAYMVYESQMRRILLRLKVFLIGYSICVVAIALGCGIKVVLDSQVQRDATQAFERSYDHYYAASNLLSKGHATHFKLISTSPPEAPAEMAAFSLQLQRFKQLGSPAGEVRDYGQEGAADKLKKADPYRQQMITVGEEVLVIFTATSGVNDTFGDVRLSRQKLEEMVAAQTSYESIVSGVIADLKDELDERWETMVSLPIVMVSVLGALSVICALPLFGLSGYLSNLFNTAWTVAQRSDEELSRKLKNLYTVAHLVLTERLLSRLIVCAGATALIHSAFTCLTSREASPGPDGERGKDAKGKRKRVPTAKRRAVIGKLIRMLENNMRYLLRSVHSADEYLMAEADVMELHAEHLDLRSCVEECIEIFYNRAAAKGITLSCTFGPGVPSTIIADEGKLRQILIKLLSGAVENTNSGGVDVFVVVKTILPLDTSADITSRRPSALGGFGSIFGGFDLGRVLGLPVSLFTMPRAGQKKLLETGRLLNYVIQFEVKDTGEGLQDASDILDPMSLKHKAGEGLRLLVAGKMAQVMGGQMEILSIPSKGTITNFSISAQGRFQPSDFHPDLPTLLNFGKVPLLVTLGLTPSSKGYLTSLCQDLGLNCQHAACVNELLTISVKGYLCCVFIGDVVQYKEGQPADILDILQSHLQKHQQLNRLGTKDMTVGREASIPILRKQESMQLSQNTEFSRVILFSRESALIQAGGQRSSVIGASLSYPARAPSASSANLSPVATNGKAQAQLPLPPRAPSGDYVYRDPNMIPSPRESPMPMHIDTEVAAARVPSRTGSVRPSMATVFNPEEVVWTTEPLRTKEVIALIINGFKPEVWAEAAASPKKGGDKNHKIAPNNGLPTTFADITAGGQAMEVVGSPKSVSSSGRSPRSPTHGAKGVMAQVQRLSKVELLELEDETAARVFGSLLTHGYPRHLVPYLNLVIKSLNDTSWRASAGTINSVCCSQAKFVPFIPEEALHREAIEELEHYYSEKDKGGSRDLDDMSQYEDVDEDADEEAEESPASQTDPTEKDDTALQQQQHQEPPEEEQESIERDTRSRASFMLSRSRRQSRASFLGTEDDGTTTPRFTCTKYEGKMHAAPVQPEEVGVSPKLMARMNSPSVTKPARPSSAAVTSVLEMGGESLEEFLKWECDILSWPLEKTARTVRLLLTSFSEEGGLKTSRSTISSFVATMVHNYHHSNYYHNFWHGVSVAQVMAMFLTASDLRPIYNGVDKFALAIASLGHDTDHPGVSNRYLTSACSFVARLYNDASVLENHHSALLFEVLAREESDVFNALRDNSHAPLHSRVGSGDKGGSTVMVTWPMLRKRIVNAILATDMAKHFDIVKDLKEIKAAEMRGEEGRPTITGVSDVYQLYEMSLMHAADISNPTLPFYLYREWAVRIVAEFHAQNLLEAGEHLPVSMPMVKGITELDVANSQVGFIDFICLPLFSALTAIFPVGLTPRLALMEENRDRWKQIRDNLAATQKTFKHRTSTEHHQQPQPQPQLQQQQQSASPRQSKVHIPPPTAPEPSPSPPPQPAQEAPLTLPLNTPEQPSDAAAEDESETRHQEEPNEGHEPGGEGEREANGGEREDRGNGNGGEGEGTE</sequence>
<feature type="compositionally biased region" description="Gly residues" evidence="6">
    <location>
        <begin position="1622"/>
        <end position="1632"/>
    </location>
</feature>
<feature type="region of interest" description="Disordered" evidence="6">
    <location>
        <begin position="761"/>
        <end position="788"/>
    </location>
</feature>
<feature type="binding site" evidence="5">
    <location>
        <position position="1272"/>
    </location>
    <ligand>
        <name>Zn(2+)</name>
        <dbReference type="ChEBI" id="CHEBI:29105"/>
        <label>2</label>
    </ligand>
</feature>
<dbReference type="GO" id="GO:0046872">
    <property type="term" value="F:metal ion binding"/>
    <property type="evidence" value="ECO:0007669"/>
    <property type="project" value="UniProtKB-KW"/>
</dbReference>
<keyword evidence="11" id="KW-1185">Reference proteome</keyword>
<feature type="compositionally biased region" description="Basic and acidic residues" evidence="6">
    <location>
        <begin position="1018"/>
        <end position="1029"/>
    </location>
</feature>
<dbReference type="SUPFAM" id="SSF109604">
    <property type="entry name" value="HD-domain/PDEase-like"/>
    <property type="match status" value="1"/>
</dbReference>
<evidence type="ECO:0000256" key="1">
    <source>
        <dbReference type="ARBA" id="ARBA00022723"/>
    </source>
</evidence>
<dbReference type="CDD" id="cd00077">
    <property type="entry name" value="HDc"/>
    <property type="match status" value="1"/>
</dbReference>
<feature type="transmembrane region" description="Helical" evidence="7">
    <location>
        <begin position="60"/>
        <end position="82"/>
    </location>
</feature>
<dbReference type="GO" id="GO:0007165">
    <property type="term" value="P:signal transduction"/>
    <property type="evidence" value="ECO:0007669"/>
    <property type="project" value="InterPro"/>
</dbReference>
<dbReference type="GO" id="GO:0004114">
    <property type="term" value="F:3',5'-cyclic-nucleotide phosphodiesterase activity"/>
    <property type="evidence" value="ECO:0007669"/>
    <property type="project" value="InterPro"/>
</dbReference>
<gene>
    <name evidence="10" type="ORF">Vbra_13280</name>
</gene>
<feature type="compositionally biased region" description="Low complexity" evidence="6">
    <location>
        <begin position="761"/>
        <end position="779"/>
    </location>
</feature>
<dbReference type="Gene3D" id="3.30.565.10">
    <property type="entry name" value="Histidine kinase-like ATPase, C-terminal domain"/>
    <property type="match status" value="1"/>
</dbReference>
<evidence type="ECO:0000256" key="3">
    <source>
        <dbReference type="PIRSR" id="PIRSR623088-1"/>
    </source>
</evidence>
<dbReference type="InterPro" id="IPR036890">
    <property type="entry name" value="HATPase_C_sf"/>
</dbReference>
<dbReference type="InParanoid" id="A0A0G4ETV6"/>
<dbReference type="InterPro" id="IPR003607">
    <property type="entry name" value="HD/PDEase_dom"/>
</dbReference>
<dbReference type="InterPro" id="IPR023088">
    <property type="entry name" value="PDEase"/>
</dbReference>
<dbReference type="InterPro" id="IPR036971">
    <property type="entry name" value="PDEase_catalytic_dom_sf"/>
</dbReference>
<evidence type="ECO:0008006" key="12">
    <source>
        <dbReference type="Google" id="ProtNLM"/>
    </source>
</evidence>
<feature type="binding site" evidence="4">
    <location>
        <position position="1272"/>
    </location>
    <ligand>
        <name>AMP</name>
        <dbReference type="ChEBI" id="CHEBI:456215"/>
    </ligand>
</feature>
<keyword evidence="7" id="KW-0812">Transmembrane</keyword>
<feature type="binding site" evidence="5">
    <location>
        <position position="1272"/>
    </location>
    <ligand>
        <name>Zn(2+)</name>
        <dbReference type="ChEBI" id="CHEBI:29105"/>
        <label>1</label>
    </ligand>
</feature>
<evidence type="ECO:0000256" key="7">
    <source>
        <dbReference type="SAM" id="Phobius"/>
    </source>
</evidence>
<keyword evidence="7" id="KW-0472">Membrane</keyword>
<feature type="region of interest" description="Disordered" evidence="6">
    <location>
        <begin position="869"/>
        <end position="892"/>
    </location>
</feature>
<evidence type="ECO:0000256" key="6">
    <source>
        <dbReference type="SAM" id="MobiDB-lite"/>
    </source>
</evidence>
<feature type="region of interest" description="Disordered" evidence="6">
    <location>
        <begin position="1514"/>
        <end position="1632"/>
    </location>
</feature>
<feature type="region of interest" description="Disordered" evidence="6">
    <location>
        <begin position="1018"/>
        <end position="1110"/>
    </location>
</feature>
<evidence type="ECO:0000259" key="8">
    <source>
        <dbReference type="PROSITE" id="PS50109"/>
    </source>
</evidence>
<feature type="compositionally biased region" description="Low complexity" evidence="6">
    <location>
        <begin position="904"/>
        <end position="920"/>
    </location>
</feature>
<protein>
    <recommendedName>
        <fullName evidence="12">Phosphodiesterase</fullName>
    </recommendedName>
</protein>
<evidence type="ECO:0000313" key="10">
    <source>
        <dbReference type="EMBL" id="CEM01814.1"/>
    </source>
</evidence>
<feature type="binding site" evidence="5">
    <location>
        <position position="1411"/>
    </location>
    <ligand>
        <name>Zn(2+)</name>
        <dbReference type="ChEBI" id="CHEBI:29105"/>
        <label>1</label>
    </ligand>
</feature>
<evidence type="ECO:0000256" key="2">
    <source>
        <dbReference type="ARBA" id="ARBA00022801"/>
    </source>
</evidence>
<dbReference type="Pfam" id="PF00233">
    <property type="entry name" value="PDEase_I"/>
    <property type="match status" value="1"/>
</dbReference>
<dbReference type="Gene3D" id="1.10.1300.10">
    <property type="entry name" value="3'5'-cyclic nucleotide phosphodiesterase, catalytic domain"/>
    <property type="match status" value="1"/>
</dbReference>
<name>A0A0G4ETV6_VITBC</name>
<feature type="compositionally biased region" description="Acidic residues" evidence="6">
    <location>
        <begin position="1030"/>
        <end position="1047"/>
    </location>
</feature>
<dbReference type="PhylomeDB" id="A0A0G4ETV6"/>
<dbReference type="SMART" id="SM00471">
    <property type="entry name" value="HDc"/>
    <property type="match status" value="1"/>
</dbReference>
<evidence type="ECO:0000256" key="5">
    <source>
        <dbReference type="PIRSR" id="PIRSR623088-3"/>
    </source>
</evidence>
<dbReference type="InterPro" id="IPR002073">
    <property type="entry name" value="PDEase_catalytic_dom"/>
</dbReference>
<feature type="binding site" evidence="4">
    <location>
        <position position="1464"/>
    </location>
    <ligand>
        <name>AMP</name>
        <dbReference type="ChEBI" id="CHEBI:456215"/>
    </ligand>
</feature>
<dbReference type="PROSITE" id="PS51845">
    <property type="entry name" value="PDEASE_I_2"/>
    <property type="match status" value="1"/>
</dbReference>
<keyword evidence="1 5" id="KW-0479">Metal-binding</keyword>
<feature type="binding site" evidence="5">
    <location>
        <position position="1271"/>
    </location>
    <ligand>
        <name>Zn(2+)</name>
        <dbReference type="ChEBI" id="CHEBI:29105"/>
        <label>1</label>
    </ligand>
</feature>
<dbReference type="InterPro" id="IPR005467">
    <property type="entry name" value="His_kinase_dom"/>
</dbReference>
<accession>A0A0G4ETV6</accession>
<proteinExistence type="predicted"/>
<evidence type="ECO:0000313" key="11">
    <source>
        <dbReference type="Proteomes" id="UP000041254"/>
    </source>
</evidence>
<dbReference type="STRING" id="1169540.A0A0G4ETV6"/>
<organism evidence="10 11">
    <name type="scientific">Vitrella brassicaformis (strain CCMP3155)</name>
    <dbReference type="NCBI Taxonomy" id="1169540"/>
    <lineage>
        <taxon>Eukaryota</taxon>
        <taxon>Sar</taxon>
        <taxon>Alveolata</taxon>
        <taxon>Colpodellida</taxon>
        <taxon>Vitrellaceae</taxon>
        <taxon>Vitrella</taxon>
    </lineage>
</organism>
<keyword evidence="2" id="KW-0378">Hydrolase</keyword>
<feature type="binding site" evidence="4">
    <location>
        <begin position="1231"/>
        <end position="1235"/>
    </location>
    <ligand>
        <name>AMP</name>
        <dbReference type="ChEBI" id="CHEBI:456215"/>
    </ligand>
</feature>
<reference evidence="10 11" key="1">
    <citation type="submission" date="2014-11" db="EMBL/GenBank/DDBJ databases">
        <authorList>
            <person name="Zhu J."/>
            <person name="Qi W."/>
            <person name="Song R."/>
        </authorList>
    </citation>
    <scope>NUCLEOTIDE SEQUENCE [LARGE SCALE GENOMIC DNA]</scope>
</reference>
<feature type="compositionally biased region" description="Pro residues" evidence="6">
    <location>
        <begin position="1549"/>
        <end position="1565"/>
    </location>
</feature>
<feature type="domain" description="Histidine kinase" evidence="8">
    <location>
        <begin position="385"/>
        <end position="594"/>
    </location>
</feature>
<evidence type="ECO:0000256" key="4">
    <source>
        <dbReference type="PIRSR" id="PIRSR623088-2"/>
    </source>
</evidence>
<dbReference type="SUPFAM" id="SSF55874">
    <property type="entry name" value="ATPase domain of HSP90 chaperone/DNA topoisomerase II/histidine kinase"/>
    <property type="match status" value="1"/>
</dbReference>
<dbReference type="PROSITE" id="PS50109">
    <property type="entry name" value="HIS_KIN"/>
    <property type="match status" value="1"/>
</dbReference>
<dbReference type="EMBL" id="CDMY01000311">
    <property type="protein sequence ID" value="CEM01814.1"/>
    <property type="molecule type" value="Genomic_DNA"/>
</dbReference>